<reference evidence="2 3" key="1">
    <citation type="submission" date="2020-08" db="EMBL/GenBank/DDBJ databases">
        <title>Acidobacteriota in marine sediments use diverse sulfur dissimilation pathways.</title>
        <authorList>
            <person name="Wasmund K."/>
        </authorList>
    </citation>
    <scope>NUCLEOTIDE SEQUENCE [LARGE SCALE GENOMIC DNA]</scope>
    <source>
        <strain evidence="2">MAG AM4</strain>
    </source>
</reference>
<feature type="transmembrane region" description="Helical" evidence="1">
    <location>
        <begin position="20"/>
        <end position="47"/>
    </location>
</feature>
<protein>
    <submittedName>
        <fullName evidence="2">Uncharacterized protein</fullName>
    </submittedName>
</protein>
<proteinExistence type="predicted"/>
<accession>A0A8J6XXM3</accession>
<feature type="transmembrane region" description="Helical" evidence="1">
    <location>
        <begin position="68"/>
        <end position="88"/>
    </location>
</feature>
<evidence type="ECO:0000313" key="2">
    <source>
        <dbReference type="EMBL" id="MBD3867060.1"/>
    </source>
</evidence>
<organism evidence="2 3">
    <name type="scientific">Candidatus Polarisedimenticola svalbardensis</name>
    <dbReference type="NCBI Taxonomy" id="2886004"/>
    <lineage>
        <taxon>Bacteria</taxon>
        <taxon>Pseudomonadati</taxon>
        <taxon>Acidobacteriota</taxon>
        <taxon>Candidatus Polarisedimenticolia</taxon>
        <taxon>Candidatus Polarisedimenticolales</taxon>
        <taxon>Candidatus Polarisedimenticolaceae</taxon>
        <taxon>Candidatus Polarisedimenticola</taxon>
    </lineage>
</organism>
<keyword evidence="1" id="KW-0472">Membrane</keyword>
<keyword evidence="1" id="KW-0812">Transmembrane</keyword>
<keyword evidence="1" id="KW-1133">Transmembrane helix</keyword>
<evidence type="ECO:0000313" key="3">
    <source>
        <dbReference type="Proteomes" id="UP000648239"/>
    </source>
</evidence>
<feature type="transmembrane region" description="Helical" evidence="1">
    <location>
        <begin position="132"/>
        <end position="161"/>
    </location>
</feature>
<dbReference type="EMBL" id="JACXWD010000005">
    <property type="protein sequence ID" value="MBD3867060.1"/>
    <property type="molecule type" value="Genomic_DNA"/>
</dbReference>
<sequence length="172" mass="17900">MQSAAPPMLKPTLIAGVGTALFASIPMPGLLGAGTCCLALLGCGFLAAFLHSRASKQASAPFSSGKGAVVGLVSAVFFSITVTVVAAIQGMRSTEDPFEKILEEVGSNPDIPAESMKTIEGFVEFMQDIPSFVLLLFLFIMWLIITSIFSTIGGAIGGAVFKVEEEVPSIQP</sequence>
<comment type="caution">
    <text evidence="2">The sequence shown here is derived from an EMBL/GenBank/DDBJ whole genome shotgun (WGS) entry which is preliminary data.</text>
</comment>
<gene>
    <name evidence="2" type="ORF">IFK94_02955</name>
</gene>
<evidence type="ECO:0000256" key="1">
    <source>
        <dbReference type="SAM" id="Phobius"/>
    </source>
</evidence>
<dbReference type="AlphaFoldDB" id="A0A8J6XXM3"/>
<name>A0A8J6XXM3_9BACT</name>
<dbReference type="Proteomes" id="UP000648239">
    <property type="component" value="Unassembled WGS sequence"/>
</dbReference>